<feature type="domain" description="Methyltransferase" evidence="1">
    <location>
        <begin position="54"/>
        <end position="144"/>
    </location>
</feature>
<dbReference type="Pfam" id="PF13649">
    <property type="entry name" value="Methyltransf_25"/>
    <property type="match status" value="1"/>
</dbReference>
<sequence length="215" mass="23521">MTEAAFLTATRHSYDALAHHHLYRTGTDTAAKPFDRALLAAFAGYLRQGGSGPVADVGCGPGWLTAELTELGVAAFGIDLSPEMVASARLAYPRLGFVVGSMLELPLPDGGLRGLLASYAIIHVPWQHRPQLFVEFYRALAPGGQLMLAFQVGDDHRHFDNLDGLPISLDFYRQQPDEVAELLREAGFAIRVTATREPEPGLERTRQGYLLAYRS</sequence>
<name>A0A895YBN8_9ACTN</name>
<dbReference type="AlphaFoldDB" id="A0A895YBN8"/>
<reference evidence="2" key="1">
    <citation type="submission" date="2021-02" db="EMBL/GenBank/DDBJ databases">
        <title>Natrosporangium hydrolyticum gen. nov., sp. nov, a haloalkaliphilic actinobacterium from a soda solonchak soil.</title>
        <authorList>
            <person name="Sorokin D.Y."/>
            <person name="Khijniak T.V."/>
            <person name="Zakharycheva A.P."/>
            <person name="Boueva O.V."/>
            <person name="Ariskina E.V."/>
            <person name="Hahnke R.L."/>
            <person name="Bunk B."/>
            <person name="Sproer C."/>
            <person name="Schumann P."/>
            <person name="Evtushenko L.I."/>
            <person name="Kublanov I.V."/>
        </authorList>
    </citation>
    <scope>NUCLEOTIDE SEQUENCE</scope>
    <source>
        <strain evidence="2">DSM 106523</strain>
    </source>
</reference>
<dbReference type="Gene3D" id="3.40.50.150">
    <property type="entry name" value="Vaccinia Virus protein VP39"/>
    <property type="match status" value="1"/>
</dbReference>
<dbReference type="GO" id="GO:0032259">
    <property type="term" value="P:methylation"/>
    <property type="evidence" value="ECO:0007669"/>
    <property type="project" value="UniProtKB-KW"/>
</dbReference>
<proteinExistence type="predicted"/>
<protein>
    <submittedName>
        <fullName evidence="2">Class I SAM-dependent methyltransferase</fullName>
    </submittedName>
</protein>
<evidence type="ECO:0000313" key="2">
    <source>
        <dbReference type="EMBL" id="QSB14851.1"/>
    </source>
</evidence>
<dbReference type="RefSeq" id="WP_239677011.1">
    <property type="nucleotide sequence ID" value="NZ_CP070499.1"/>
</dbReference>
<dbReference type="EMBL" id="CP070499">
    <property type="protein sequence ID" value="QSB14851.1"/>
    <property type="molecule type" value="Genomic_DNA"/>
</dbReference>
<dbReference type="CDD" id="cd02440">
    <property type="entry name" value="AdoMet_MTases"/>
    <property type="match status" value="1"/>
</dbReference>
<dbReference type="PANTHER" id="PTHR42912:SF93">
    <property type="entry name" value="N6-ADENOSINE-METHYLTRANSFERASE TMT1A"/>
    <property type="match status" value="1"/>
</dbReference>
<keyword evidence="2" id="KW-0489">Methyltransferase</keyword>
<dbReference type="GO" id="GO:0008168">
    <property type="term" value="F:methyltransferase activity"/>
    <property type="evidence" value="ECO:0007669"/>
    <property type="project" value="UniProtKB-KW"/>
</dbReference>
<dbReference type="InterPro" id="IPR041698">
    <property type="entry name" value="Methyltransf_25"/>
</dbReference>
<dbReference type="KEGG" id="nhy:JQS43_00145"/>
<accession>A0A895YBN8</accession>
<dbReference type="PANTHER" id="PTHR42912">
    <property type="entry name" value="METHYLTRANSFERASE"/>
    <property type="match status" value="1"/>
</dbReference>
<dbReference type="InterPro" id="IPR050508">
    <property type="entry name" value="Methyltransf_Superfamily"/>
</dbReference>
<keyword evidence="3" id="KW-1185">Reference proteome</keyword>
<organism evidence="2 3">
    <name type="scientific">Natronosporangium hydrolyticum</name>
    <dbReference type="NCBI Taxonomy" id="2811111"/>
    <lineage>
        <taxon>Bacteria</taxon>
        <taxon>Bacillati</taxon>
        <taxon>Actinomycetota</taxon>
        <taxon>Actinomycetes</taxon>
        <taxon>Micromonosporales</taxon>
        <taxon>Micromonosporaceae</taxon>
        <taxon>Natronosporangium</taxon>
    </lineage>
</organism>
<evidence type="ECO:0000313" key="3">
    <source>
        <dbReference type="Proteomes" id="UP000662857"/>
    </source>
</evidence>
<evidence type="ECO:0000259" key="1">
    <source>
        <dbReference type="Pfam" id="PF13649"/>
    </source>
</evidence>
<dbReference type="InterPro" id="IPR029063">
    <property type="entry name" value="SAM-dependent_MTases_sf"/>
</dbReference>
<keyword evidence="2" id="KW-0808">Transferase</keyword>
<gene>
    <name evidence="2" type="ORF">JQS43_00145</name>
</gene>
<dbReference type="Proteomes" id="UP000662857">
    <property type="component" value="Chromosome"/>
</dbReference>
<dbReference type="SUPFAM" id="SSF53335">
    <property type="entry name" value="S-adenosyl-L-methionine-dependent methyltransferases"/>
    <property type="match status" value="1"/>
</dbReference>